<reference evidence="1 2" key="1">
    <citation type="submission" date="2019-02" db="EMBL/GenBank/DDBJ databases">
        <title>Deep-cultivation of Planctomycetes and their phenomic and genomic characterization uncovers novel biology.</title>
        <authorList>
            <person name="Wiegand S."/>
            <person name="Jogler M."/>
            <person name="Boedeker C."/>
            <person name="Pinto D."/>
            <person name="Vollmers J."/>
            <person name="Rivas-Marin E."/>
            <person name="Kohn T."/>
            <person name="Peeters S.H."/>
            <person name="Heuer A."/>
            <person name="Rast P."/>
            <person name="Oberbeckmann S."/>
            <person name="Bunk B."/>
            <person name="Jeske O."/>
            <person name="Meyerdierks A."/>
            <person name="Storesund J.E."/>
            <person name="Kallscheuer N."/>
            <person name="Luecker S."/>
            <person name="Lage O.M."/>
            <person name="Pohl T."/>
            <person name="Merkel B.J."/>
            <person name="Hornburger P."/>
            <person name="Mueller R.-W."/>
            <person name="Bruemmer F."/>
            <person name="Labrenz M."/>
            <person name="Spormann A.M."/>
            <person name="Op den Camp H."/>
            <person name="Overmann J."/>
            <person name="Amann R."/>
            <person name="Jetten M.S.M."/>
            <person name="Mascher T."/>
            <person name="Medema M.H."/>
            <person name="Devos D.P."/>
            <person name="Kaster A.-K."/>
            <person name="Ovreas L."/>
            <person name="Rohde M."/>
            <person name="Galperin M.Y."/>
            <person name="Jogler C."/>
        </authorList>
    </citation>
    <scope>NUCLEOTIDE SEQUENCE [LARGE SCALE GENOMIC DNA]</scope>
    <source>
        <strain evidence="1 2">TBK1r</strain>
    </source>
</reference>
<organism evidence="1 2">
    <name type="scientific">Stieleria magnilauensis</name>
    <dbReference type="NCBI Taxonomy" id="2527963"/>
    <lineage>
        <taxon>Bacteria</taxon>
        <taxon>Pseudomonadati</taxon>
        <taxon>Planctomycetota</taxon>
        <taxon>Planctomycetia</taxon>
        <taxon>Pirellulales</taxon>
        <taxon>Pirellulaceae</taxon>
        <taxon>Stieleria</taxon>
    </lineage>
</organism>
<proteinExistence type="predicted"/>
<dbReference type="Proteomes" id="UP000318081">
    <property type="component" value="Chromosome"/>
</dbReference>
<sequence length="91" mass="9845">MPISGLVITFDQTFDHIDETLSRLRAEPAIEVGACDRQQCAIVVDTPSQADDKKIYQWVQDLPGVAGIQVAFVGFDDDATPDSSSTTDSVD</sequence>
<dbReference type="EMBL" id="CP036432">
    <property type="protein sequence ID" value="QDV83919.1"/>
    <property type="molecule type" value="Genomic_DNA"/>
</dbReference>
<keyword evidence="2" id="KW-1185">Reference proteome</keyword>
<name>A0ABX5XVN9_9BACT</name>
<dbReference type="InterPro" id="IPR005623">
    <property type="entry name" value="Chaperone_NapD_NO3_reduct"/>
</dbReference>
<evidence type="ECO:0000313" key="2">
    <source>
        <dbReference type="Proteomes" id="UP000318081"/>
    </source>
</evidence>
<dbReference type="RefSeq" id="WP_145211453.1">
    <property type="nucleotide sequence ID" value="NZ_CP036432.1"/>
</dbReference>
<accession>A0ABX5XVN9</accession>
<dbReference type="Pfam" id="PF03927">
    <property type="entry name" value="NapD"/>
    <property type="match status" value="1"/>
</dbReference>
<gene>
    <name evidence="1" type="ORF">TBK1r_28620</name>
</gene>
<evidence type="ECO:0000313" key="1">
    <source>
        <dbReference type="EMBL" id="QDV83919.1"/>
    </source>
</evidence>
<protein>
    <submittedName>
        <fullName evidence="1">Uncharacterized protein</fullName>
    </submittedName>
</protein>